<organism evidence="1 2">
    <name type="scientific">Euplotes crassus</name>
    <dbReference type="NCBI Taxonomy" id="5936"/>
    <lineage>
        <taxon>Eukaryota</taxon>
        <taxon>Sar</taxon>
        <taxon>Alveolata</taxon>
        <taxon>Ciliophora</taxon>
        <taxon>Intramacronucleata</taxon>
        <taxon>Spirotrichea</taxon>
        <taxon>Hypotrichia</taxon>
        <taxon>Euplotida</taxon>
        <taxon>Euplotidae</taxon>
        <taxon>Moneuplotes</taxon>
    </lineage>
</organism>
<comment type="caution">
    <text evidence="1">The sequence shown here is derived from an EMBL/GenBank/DDBJ whole genome shotgun (WGS) entry which is preliminary data.</text>
</comment>
<name>A0AAD1XWW3_EUPCR</name>
<proteinExistence type="predicted"/>
<keyword evidence="2" id="KW-1185">Reference proteome</keyword>
<accession>A0AAD1XWW3</accession>
<evidence type="ECO:0000313" key="2">
    <source>
        <dbReference type="Proteomes" id="UP001295684"/>
    </source>
</evidence>
<protein>
    <submittedName>
        <fullName evidence="1">Uncharacterized protein</fullName>
    </submittedName>
</protein>
<sequence>MSRSEENNLEGCRGKYFLRHKNFIHGKRRRRMEVIEPIALEPSLKLSSWGSIFRCFCEIIG</sequence>
<reference evidence="1" key="1">
    <citation type="submission" date="2023-07" db="EMBL/GenBank/DDBJ databases">
        <authorList>
            <consortium name="AG Swart"/>
            <person name="Singh M."/>
            <person name="Singh A."/>
            <person name="Seah K."/>
            <person name="Emmerich C."/>
        </authorList>
    </citation>
    <scope>NUCLEOTIDE SEQUENCE</scope>
    <source>
        <strain evidence="1">DP1</strain>
    </source>
</reference>
<dbReference type="Proteomes" id="UP001295684">
    <property type="component" value="Unassembled WGS sequence"/>
</dbReference>
<dbReference type="AlphaFoldDB" id="A0AAD1XWW3"/>
<evidence type="ECO:0000313" key="1">
    <source>
        <dbReference type="EMBL" id="CAI2380334.1"/>
    </source>
</evidence>
<dbReference type="EMBL" id="CAMPGE010022284">
    <property type="protein sequence ID" value="CAI2380334.1"/>
    <property type="molecule type" value="Genomic_DNA"/>
</dbReference>
<gene>
    <name evidence="1" type="ORF">ECRASSUSDP1_LOCUS21768</name>
</gene>